<feature type="signal peptide" evidence="2">
    <location>
        <begin position="1"/>
        <end position="26"/>
    </location>
</feature>
<evidence type="ECO:0000256" key="2">
    <source>
        <dbReference type="SAM" id="SignalP"/>
    </source>
</evidence>
<protein>
    <submittedName>
        <fullName evidence="4">WxL domain-containing protein</fullName>
    </submittedName>
</protein>
<feature type="domain" description="WxL" evidence="3">
    <location>
        <begin position="26"/>
        <end position="247"/>
    </location>
</feature>
<reference evidence="4" key="1">
    <citation type="submission" date="2023-08" db="EMBL/GenBank/DDBJ databases">
        <title>Genomic characterization of piscicolin 126 produced by Carnobacterium maltaromaticum CM22 strain isolated from salmon (Salmo salar).</title>
        <authorList>
            <person name="Gonzalez-Gragera E."/>
            <person name="Garcia-Lopez J.D."/>
            <person name="Teso-Perez C."/>
            <person name="Gimenez-Hernandez I."/>
            <person name="Peralta-Sanchez J.M."/>
            <person name="Valdivia E."/>
            <person name="Montalban-Lopez M."/>
            <person name="Martin-Platero A.M."/>
            <person name="Banos A."/>
            <person name="Martinez-Bueno M."/>
        </authorList>
    </citation>
    <scope>NUCLEOTIDE SEQUENCE</scope>
    <source>
        <strain evidence="4">CM22</strain>
    </source>
</reference>
<comment type="caution">
    <text evidence="4">The sequence shown here is derived from an EMBL/GenBank/DDBJ whole genome shotgun (WGS) entry which is preliminary data.</text>
</comment>
<evidence type="ECO:0000256" key="1">
    <source>
        <dbReference type="SAM" id="MobiDB-lite"/>
    </source>
</evidence>
<dbReference type="InterPro" id="IPR027994">
    <property type="entry name" value="WxL_dom"/>
</dbReference>
<name>A0AAW9K2Z0_CARML</name>
<keyword evidence="2" id="KW-0732">Signal</keyword>
<dbReference type="Proteomes" id="UP001290462">
    <property type="component" value="Unassembled WGS sequence"/>
</dbReference>
<organism evidence="4 5">
    <name type="scientific">Carnobacterium maltaromaticum</name>
    <name type="common">Carnobacterium piscicola</name>
    <dbReference type="NCBI Taxonomy" id="2751"/>
    <lineage>
        <taxon>Bacteria</taxon>
        <taxon>Bacillati</taxon>
        <taxon>Bacillota</taxon>
        <taxon>Bacilli</taxon>
        <taxon>Lactobacillales</taxon>
        <taxon>Carnobacteriaceae</taxon>
        <taxon>Carnobacterium</taxon>
    </lineage>
</organism>
<accession>A0AAW9K2Z0</accession>
<evidence type="ECO:0000313" key="5">
    <source>
        <dbReference type="Proteomes" id="UP001290462"/>
    </source>
</evidence>
<evidence type="ECO:0000313" key="4">
    <source>
        <dbReference type="EMBL" id="MDZ5758830.1"/>
    </source>
</evidence>
<dbReference type="GeneID" id="83605170"/>
<dbReference type="AlphaFoldDB" id="A0AAW9K2Z0"/>
<gene>
    <name evidence="4" type="ORF">RAK27_09210</name>
</gene>
<sequence>MKLTKLVTTSAIVLATLVGSSSAALAAEYKSNGSVEFIENTDPTNPVDPTDPTVPVDPIDPTDPEGPNPGTAGPLSIDFASSVVFGKNKISNANQTYFADAQELKDGRFVPNYVQVTDTRSGNLGWTLTVQQEGQFTNATAANKVLTGSVIKLANGAVSSSSTSPAAVAAPTITLDPSGASSTVMSATAGSGWGTWLNYFGDVTEETIAEDEVVQKNKAITLDVPGSTPKDAVQYKTELTWTLSDTPGNV</sequence>
<dbReference type="EMBL" id="JAVBVO010000003">
    <property type="protein sequence ID" value="MDZ5758830.1"/>
    <property type="molecule type" value="Genomic_DNA"/>
</dbReference>
<dbReference type="RefSeq" id="WP_015077257.1">
    <property type="nucleotide sequence ID" value="NZ_CBCPHT010000001.1"/>
</dbReference>
<feature type="chain" id="PRO_5043667675" evidence="2">
    <location>
        <begin position="27"/>
        <end position="250"/>
    </location>
</feature>
<feature type="region of interest" description="Disordered" evidence="1">
    <location>
        <begin position="37"/>
        <end position="72"/>
    </location>
</feature>
<feature type="compositionally biased region" description="Low complexity" evidence="1">
    <location>
        <begin position="41"/>
        <end position="59"/>
    </location>
</feature>
<evidence type="ECO:0000259" key="3">
    <source>
        <dbReference type="Pfam" id="PF13731"/>
    </source>
</evidence>
<dbReference type="Pfam" id="PF13731">
    <property type="entry name" value="WxL"/>
    <property type="match status" value="1"/>
</dbReference>
<proteinExistence type="predicted"/>